<evidence type="ECO:0000313" key="1">
    <source>
        <dbReference type="EMBL" id="MBN9413470.1"/>
    </source>
</evidence>
<accession>A0A8J7TU18</accession>
<protein>
    <submittedName>
        <fullName evidence="1">Uncharacterized protein</fullName>
    </submittedName>
</protein>
<dbReference type="AlphaFoldDB" id="A0A8J7TU18"/>
<comment type="caution">
    <text evidence="1">The sequence shown here is derived from an EMBL/GenBank/DDBJ whole genome shotgun (WGS) entry which is preliminary data.</text>
</comment>
<organism evidence="1 2">
    <name type="scientific">Candidatus Paracaedimonas acanthamoebae</name>
    <dbReference type="NCBI Taxonomy" id="244581"/>
    <lineage>
        <taxon>Bacteria</taxon>
        <taxon>Pseudomonadati</taxon>
        <taxon>Pseudomonadota</taxon>
        <taxon>Alphaproteobacteria</taxon>
        <taxon>Holosporales</taxon>
        <taxon>Caedimonadaceae</taxon>
        <taxon>Candidatus Paracaedimonas</taxon>
    </lineage>
</organism>
<name>A0A8J7TU18_9PROT</name>
<sequence>MHYLLTLIFILAFSPLKAETHKEQVSLSADNQFSSMQCSSKKEQMCSPKTSAELSEEIRKLLENK</sequence>
<proteinExistence type="predicted"/>
<gene>
    <name evidence="1" type="ORF">J0H12_06080</name>
</gene>
<evidence type="ECO:0000313" key="2">
    <source>
        <dbReference type="Proteomes" id="UP000664414"/>
    </source>
</evidence>
<dbReference type="EMBL" id="JAFKGL010000025">
    <property type="protein sequence ID" value="MBN9413470.1"/>
    <property type="molecule type" value="Genomic_DNA"/>
</dbReference>
<reference evidence="1" key="1">
    <citation type="submission" date="2021-02" db="EMBL/GenBank/DDBJ databases">
        <title>Thiocyanate and organic carbon inputs drive convergent selection for specific autotrophic Afipia and Thiobacillus strains within complex microbiomes.</title>
        <authorList>
            <person name="Huddy R.J."/>
            <person name="Sachdeva R."/>
            <person name="Kadzinga F."/>
            <person name="Kantor R.S."/>
            <person name="Harrison S.T.L."/>
            <person name="Banfield J.F."/>
        </authorList>
    </citation>
    <scope>NUCLEOTIDE SEQUENCE</scope>
    <source>
        <strain evidence="1">SCN18_10_11_15_R4_P_38_20</strain>
    </source>
</reference>
<dbReference type="Proteomes" id="UP000664414">
    <property type="component" value="Unassembled WGS sequence"/>
</dbReference>